<sequence length="303" mass="32317">MSAMSPRTPSSDSHPLSDIHPASDPSGTVFVLVHGAWHASWQWAPTQRALARRGAASLAVDLPGHGFEAPLPSGHHLPGQPGFATEKSALAGLTLEESAAAVVAALRSVRRYQKVALVSHSAGGASASLAAERAPELVDELIHLSSFVPAGRPRFADYLAAPEQTATVRGQGLMLGDPEAIGAFRINPFSVDPAYVEELRLTYYHDVPAESFARWYHALSPDLPFAVPTTPIALTRERWGRIPRTFIRCAEDWACTPALQDLMIAEADAAMPDQPFTVRSLPGSHSPFAARPDELAAALTGGE</sequence>
<dbReference type="SUPFAM" id="SSF53474">
    <property type="entry name" value="alpha/beta-Hydrolases"/>
    <property type="match status" value="1"/>
</dbReference>
<dbReference type="InterPro" id="IPR000073">
    <property type="entry name" value="AB_hydrolase_1"/>
</dbReference>
<dbReference type="PANTHER" id="PTHR10992:SF1086">
    <property type="entry name" value="AB HYDROLASE-1 DOMAIN-CONTAINING PROTEIN"/>
    <property type="match status" value="1"/>
</dbReference>
<gene>
    <name evidence="3" type="ORF">SAMN04490356_5871</name>
</gene>
<feature type="region of interest" description="Disordered" evidence="1">
    <location>
        <begin position="1"/>
        <end position="20"/>
    </location>
</feature>
<proteinExistence type="predicted"/>
<dbReference type="RefSeq" id="WP_244321057.1">
    <property type="nucleotide sequence ID" value="NZ_FNST01000002.1"/>
</dbReference>
<evidence type="ECO:0000259" key="2">
    <source>
        <dbReference type="Pfam" id="PF12697"/>
    </source>
</evidence>
<feature type="domain" description="AB hydrolase-1" evidence="2">
    <location>
        <begin position="30"/>
        <end position="298"/>
    </location>
</feature>
<keyword evidence="3" id="KW-0378">Hydrolase</keyword>
<accession>A0A1H4W1J2</accession>
<dbReference type="InterPro" id="IPR045889">
    <property type="entry name" value="MES/HNL"/>
</dbReference>
<evidence type="ECO:0000313" key="4">
    <source>
        <dbReference type="Proteomes" id="UP000198609"/>
    </source>
</evidence>
<dbReference type="PANTHER" id="PTHR10992">
    <property type="entry name" value="METHYLESTERASE FAMILY MEMBER"/>
    <property type="match status" value="1"/>
</dbReference>
<dbReference type="Gene3D" id="3.40.50.1820">
    <property type="entry name" value="alpha/beta hydrolase"/>
    <property type="match status" value="1"/>
</dbReference>
<evidence type="ECO:0000313" key="3">
    <source>
        <dbReference type="EMBL" id="SEC87197.1"/>
    </source>
</evidence>
<protein>
    <submittedName>
        <fullName evidence="3">Alpha/beta hydrolase family protein</fullName>
    </submittedName>
</protein>
<dbReference type="AlphaFoldDB" id="A0A1H4W1J2"/>
<evidence type="ECO:0000256" key="1">
    <source>
        <dbReference type="SAM" id="MobiDB-lite"/>
    </source>
</evidence>
<dbReference type="InterPro" id="IPR029058">
    <property type="entry name" value="AB_hydrolase_fold"/>
</dbReference>
<dbReference type="GO" id="GO:0080032">
    <property type="term" value="F:methyl jasmonate esterase activity"/>
    <property type="evidence" value="ECO:0007669"/>
    <property type="project" value="TreeGrafter"/>
</dbReference>
<dbReference type="GO" id="GO:0080030">
    <property type="term" value="F:methyl indole-3-acetate esterase activity"/>
    <property type="evidence" value="ECO:0007669"/>
    <property type="project" value="TreeGrafter"/>
</dbReference>
<reference evidence="4" key="1">
    <citation type="submission" date="2016-10" db="EMBL/GenBank/DDBJ databases">
        <authorList>
            <person name="Varghese N."/>
            <person name="Submissions S."/>
        </authorList>
    </citation>
    <scope>NUCLEOTIDE SEQUENCE [LARGE SCALE GENOMIC DNA]</scope>
    <source>
        <strain evidence="4">DSM 40318</strain>
    </source>
</reference>
<name>A0A1H4W1J2_STRMJ</name>
<dbReference type="Pfam" id="PF12697">
    <property type="entry name" value="Abhydrolase_6"/>
    <property type="match status" value="1"/>
</dbReference>
<dbReference type="Proteomes" id="UP000198609">
    <property type="component" value="Unassembled WGS sequence"/>
</dbReference>
<dbReference type="EMBL" id="FNST01000002">
    <property type="protein sequence ID" value="SEC87197.1"/>
    <property type="molecule type" value="Genomic_DNA"/>
</dbReference>
<feature type="compositionally biased region" description="Polar residues" evidence="1">
    <location>
        <begin position="1"/>
        <end position="14"/>
    </location>
</feature>
<organism evidence="3 4">
    <name type="scientific">Streptomyces melanosporofaciens</name>
    <dbReference type="NCBI Taxonomy" id="67327"/>
    <lineage>
        <taxon>Bacteria</taxon>
        <taxon>Bacillati</taxon>
        <taxon>Actinomycetota</taxon>
        <taxon>Actinomycetes</taxon>
        <taxon>Kitasatosporales</taxon>
        <taxon>Streptomycetaceae</taxon>
        <taxon>Streptomyces</taxon>
        <taxon>Streptomyces violaceusniger group</taxon>
    </lineage>
</organism>
<keyword evidence="4" id="KW-1185">Reference proteome</keyword>